<keyword evidence="4" id="KW-1185">Reference proteome</keyword>
<dbReference type="SUPFAM" id="SSF53383">
    <property type="entry name" value="PLP-dependent transferases"/>
    <property type="match status" value="1"/>
</dbReference>
<dbReference type="PANTHER" id="PTHR43586:SF15">
    <property type="entry name" value="BLR3095 PROTEIN"/>
    <property type="match status" value="1"/>
</dbReference>
<evidence type="ECO:0000259" key="2">
    <source>
        <dbReference type="Pfam" id="PF00266"/>
    </source>
</evidence>
<accession>A0A290QBP2</accession>
<evidence type="ECO:0000313" key="4">
    <source>
        <dbReference type="Proteomes" id="UP000217265"/>
    </source>
</evidence>
<dbReference type="InterPro" id="IPR015424">
    <property type="entry name" value="PyrdxlP-dep_Trfase"/>
</dbReference>
<organism evidence="3 4">
    <name type="scientific">Nibricoccus aquaticus</name>
    <dbReference type="NCBI Taxonomy" id="2576891"/>
    <lineage>
        <taxon>Bacteria</taxon>
        <taxon>Pseudomonadati</taxon>
        <taxon>Verrucomicrobiota</taxon>
        <taxon>Opitutia</taxon>
        <taxon>Opitutales</taxon>
        <taxon>Opitutaceae</taxon>
        <taxon>Nibricoccus</taxon>
    </lineage>
</organism>
<dbReference type="AlphaFoldDB" id="A0A290QBP2"/>
<keyword evidence="1" id="KW-0663">Pyridoxal phosphate</keyword>
<dbReference type="Proteomes" id="UP000217265">
    <property type="component" value="Chromosome"/>
</dbReference>
<gene>
    <name evidence="3" type="ORF">CMV30_11945</name>
</gene>
<dbReference type="Gene3D" id="3.40.640.10">
    <property type="entry name" value="Type I PLP-dependent aspartate aminotransferase-like (Major domain)"/>
    <property type="match status" value="1"/>
</dbReference>
<protein>
    <recommendedName>
        <fullName evidence="2">Aminotransferase class V domain-containing protein</fullName>
    </recommendedName>
</protein>
<dbReference type="KEGG" id="vbh:CMV30_11945"/>
<sequence>MKFTRTHFLRSLGAGAMGLLAASRLKASSSAPHVDDVLPIFDASRAEEFWKRVRALYPISEELAYFNCGGLGPSSRPVLDVYERSTRSLQLRVDSGHASFDEARRTFAKFFGTDAEELCFTRNATESNSIIAAGIALRAGDEIIFESHAHPGGSLPWLNQVKQRGAVVKTFEPATDSAASNLERLARLITTRTRVIQVSHVTAPTGVVMPVAAMAELAREKGIWFHIDGAQSAGMLPFDLHEIDCDSYATSGHKWLGGPRESGLLYIKKSRVEEIALSHLGAYSSENFDFTGKLEIVPGTRRHEYGTRNAATVLALQEAARFQESIGRQRIAERGLALATQVHRGLEAISGVQVLTPSRPELRASMTTFKVKDVSSEKLFGHLLGKHKLRCRPVTEENLDALRVSTHLFNTADECDRLVTAVAEFAKTA</sequence>
<name>A0A290QBP2_9BACT</name>
<evidence type="ECO:0000313" key="3">
    <source>
        <dbReference type="EMBL" id="ATC64610.1"/>
    </source>
</evidence>
<feature type="domain" description="Aminotransferase class V" evidence="2">
    <location>
        <begin position="87"/>
        <end position="418"/>
    </location>
</feature>
<dbReference type="OrthoDB" id="9804366at2"/>
<dbReference type="Pfam" id="PF00266">
    <property type="entry name" value="Aminotran_5"/>
    <property type="match status" value="1"/>
</dbReference>
<dbReference type="InterPro" id="IPR000192">
    <property type="entry name" value="Aminotrans_V_dom"/>
</dbReference>
<dbReference type="EMBL" id="CP023344">
    <property type="protein sequence ID" value="ATC64610.1"/>
    <property type="molecule type" value="Genomic_DNA"/>
</dbReference>
<dbReference type="RefSeq" id="WP_096056241.1">
    <property type="nucleotide sequence ID" value="NZ_CP023344.1"/>
</dbReference>
<reference evidence="3 4" key="1">
    <citation type="submission" date="2017-09" db="EMBL/GenBank/DDBJ databases">
        <title>Complete genome sequence of Verrucomicrobial strain HZ-65, isolated from freshwater.</title>
        <authorList>
            <person name="Choi A."/>
        </authorList>
    </citation>
    <scope>NUCLEOTIDE SEQUENCE [LARGE SCALE GENOMIC DNA]</scope>
    <source>
        <strain evidence="3 4">HZ-65</strain>
    </source>
</reference>
<dbReference type="Gene3D" id="3.90.1150.10">
    <property type="entry name" value="Aspartate Aminotransferase, domain 1"/>
    <property type="match status" value="1"/>
</dbReference>
<dbReference type="InterPro" id="IPR015421">
    <property type="entry name" value="PyrdxlP-dep_Trfase_major"/>
</dbReference>
<proteinExistence type="predicted"/>
<dbReference type="InterPro" id="IPR015422">
    <property type="entry name" value="PyrdxlP-dep_Trfase_small"/>
</dbReference>
<evidence type="ECO:0000256" key="1">
    <source>
        <dbReference type="ARBA" id="ARBA00022898"/>
    </source>
</evidence>
<dbReference type="PANTHER" id="PTHR43586">
    <property type="entry name" value="CYSTEINE DESULFURASE"/>
    <property type="match status" value="1"/>
</dbReference>